<proteinExistence type="predicted"/>
<sequence length="689" mass="81101">MIYKISNKYIELEFCSDIHNIVSLVNKSTKDDYIKVKPDNCIFSLYAKNELGNKVRLYPNDAYRVNINKGEEYEKISCIYDSLFMEDKKIDTSVFVEILMERESDDIKFNISIDNREKDIEIIEVLYPHIRGVYLGEVPEDDILIYPHHAGEKIINPIYKLSTREYQDFWRAQSYYNEDKVYEREINYCGLASMMWMYYYDDKNGLYISSNDKDFLVTGIYTESGGQSAPWMGFSFRKYVNINNEQWKSNDYIISVNCNDWHYGARKYRSWIEPYLDIKKQPEYLKDQVVLNQCYNFKKEGKIYNRFENIPHMYEKGMEQGINHFFIAGWNRGGFDSYYPEFHPDMELGTSMDLYNGCEYINAHGGFATFYINCRIFDLKSQFYLTYGNKMAMKKLNGDVYTENYGTESFAVMCPSHNQWQKHIIDTAVWMVKSYNATGIYLDQLGSAEPFPCYDKAHSHDTSSEFNHGYRYMLSSIYDQIKGLNDDSFIMIENCGDIYGGYVWSNLTWNGPKYDECYNVFRYTFPEFAQVHMVNPVYNLQGEEQESKFKKDVLRAFVLGAVYWLGLTYKFNDKKEMLDYVLRVINLRKRANELIKNAQYMDDIGIISDNGYVTSKWVLDNNDIIVLVGNELQEEGSIWVELNNEPVKIIRIGIDLTESPVDVIYDNNKIRLPICDDEAGVYEIRHSFN</sequence>
<evidence type="ECO:0000313" key="1">
    <source>
        <dbReference type="EMBL" id="GMQ62333.1"/>
    </source>
</evidence>
<gene>
    <name evidence="1" type="ORF">AN2V17_15650</name>
</gene>
<dbReference type="EMBL" id="BTPU01000023">
    <property type="protein sequence ID" value="GMQ62333.1"/>
    <property type="molecule type" value="Genomic_DNA"/>
</dbReference>
<evidence type="ECO:0000313" key="2">
    <source>
        <dbReference type="Proteomes" id="UP001374599"/>
    </source>
</evidence>
<name>A0ACB5UIH5_9FIRM</name>
<protein>
    <submittedName>
        <fullName evidence="1">Uncharacterized protein</fullName>
    </submittedName>
</protein>
<organism evidence="1 2">
    <name type="scientific">Vallitalea maricola</name>
    <dbReference type="NCBI Taxonomy" id="3074433"/>
    <lineage>
        <taxon>Bacteria</taxon>
        <taxon>Bacillati</taxon>
        <taxon>Bacillota</taxon>
        <taxon>Clostridia</taxon>
        <taxon>Lachnospirales</taxon>
        <taxon>Vallitaleaceae</taxon>
        <taxon>Vallitalea</taxon>
    </lineage>
</organism>
<comment type="caution">
    <text evidence="1">The sequence shown here is derived from an EMBL/GenBank/DDBJ whole genome shotgun (WGS) entry which is preliminary data.</text>
</comment>
<reference evidence="1" key="1">
    <citation type="submission" date="2023-09" db="EMBL/GenBank/DDBJ databases">
        <title>Vallitalea sediminicola and Vallitalea maricola sp. nov., anaerobic bacteria isolated from marine sediment.</title>
        <authorList>
            <person name="Hirano S."/>
            <person name="Maeda A."/>
            <person name="Terahara T."/>
            <person name="Mori K."/>
            <person name="Hamada M."/>
            <person name="Matsumoto R."/>
            <person name="Kobayashi T."/>
        </authorList>
    </citation>
    <scope>NUCLEOTIDE SEQUENCE</scope>
    <source>
        <strain evidence="1">AN17-2</strain>
    </source>
</reference>
<dbReference type="Proteomes" id="UP001374599">
    <property type="component" value="Unassembled WGS sequence"/>
</dbReference>
<keyword evidence="2" id="KW-1185">Reference proteome</keyword>
<accession>A0ACB5UIH5</accession>